<evidence type="ECO:0000259" key="6">
    <source>
        <dbReference type="PROSITE" id="PS51296"/>
    </source>
</evidence>
<dbReference type="InterPro" id="IPR009078">
    <property type="entry name" value="Ferritin-like_SF"/>
</dbReference>
<reference evidence="7" key="1">
    <citation type="journal article" date="2016" name="Mol. Biol. Evol.">
        <title>Comparative Genomics of Early-Diverging Mushroom-Forming Fungi Provides Insights into the Origins of Lignocellulose Decay Capabilities.</title>
        <authorList>
            <person name="Nagy L.G."/>
            <person name="Riley R."/>
            <person name="Tritt A."/>
            <person name="Adam C."/>
            <person name="Daum C."/>
            <person name="Floudas D."/>
            <person name="Sun H."/>
            <person name="Yadav J.S."/>
            <person name="Pangilinan J."/>
            <person name="Larsson K.H."/>
            <person name="Matsuura K."/>
            <person name="Barry K."/>
            <person name="Labutti K."/>
            <person name="Kuo R."/>
            <person name="Ohm R.A."/>
            <person name="Bhattacharya S.S."/>
            <person name="Shirouzu T."/>
            <person name="Yoshinaga Y."/>
            <person name="Martin F.M."/>
            <person name="Grigoriev I.V."/>
            <person name="Hibbett D.S."/>
        </authorList>
    </citation>
    <scope>NUCLEOTIDE SEQUENCE [LARGE SCALE GENOMIC DNA]</scope>
    <source>
        <strain evidence="7">CBS 109695</strain>
    </source>
</reference>
<keyword evidence="1" id="KW-0001">2Fe-2S</keyword>
<feature type="domain" description="Rieske" evidence="6">
    <location>
        <begin position="136"/>
        <end position="179"/>
    </location>
</feature>
<dbReference type="CDD" id="cd03467">
    <property type="entry name" value="Rieske"/>
    <property type="match status" value="1"/>
</dbReference>
<dbReference type="SUPFAM" id="SSF50022">
    <property type="entry name" value="ISP domain"/>
    <property type="match status" value="1"/>
</dbReference>
<dbReference type="STRING" id="436010.A0A166MGF7"/>
<dbReference type="EMBL" id="KV417529">
    <property type="protein sequence ID" value="KZP23978.1"/>
    <property type="molecule type" value="Genomic_DNA"/>
</dbReference>
<dbReference type="SUPFAM" id="SSF47240">
    <property type="entry name" value="Ferritin-like"/>
    <property type="match status" value="1"/>
</dbReference>
<dbReference type="Pfam" id="PF04305">
    <property type="entry name" value="DUF455"/>
    <property type="match status" value="1"/>
</dbReference>
<dbReference type="AlphaFoldDB" id="A0A166MGF7"/>
<proteinExistence type="predicted"/>
<keyword evidence="4" id="KW-0411">Iron-sulfur</keyword>
<evidence type="ECO:0000256" key="5">
    <source>
        <dbReference type="SAM" id="MobiDB-lite"/>
    </source>
</evidence>
<dbReference type="Gene3D" id="2.102.10.10">
    <property type="entry name" value="Rieske [2Fe-2S] iron-sulphur domain"/>
    <property type="match status" value="1"/>
</dbReference>
<dbReference type="InterPro" id="IPR054716">
    <property type="entry name" value="Sol_Rieske_ferrdox_dom"/>
</dbReference>
<evidence type="ECO:0000256" key="1">
    <source>
        <dbReference type="ARBA" id="ARBA00022714"/>
    </source>
</evidence>
<feature type="region of interest" description="Disordered" evidence="5">
    <location>
        <begin position="226"/>
        <end position="249"/>
    </location>
</feature>
<dbReference type="InterPro" id="IPR017941">
    <property type="entry name" value="Rieske_2Fe-2S"/>
</dbReference>
<gene>
    <name evidence="7" type="ORF">FIBSPDRAFT_918929</name>
</gene>
<dbReference type="OrthoDB" id="426882at2759"/>
<dbReference type="Pfam" id="PF22543">
    <property type="entry name" value="Rieske_4"/>
    <property type="match status" value="1"/>
</dbReference>
<evidence type="ECO:0000256" key="3">
    <source>
        <dbReference type="ARBA" id="ARBA00023004"/>
    </source>
</evidence>
<sequence>MKLNVSIIASRRVVSTLPPTPRAFGRIRGPALRLPPSTPVPAFLPLPLSSRVFHRTLAMAAHTLHTPDDPHTPDDALRPTGFLKVAPYTKLLTHSRFLLTLRSAEGKYHTLILFRLSTPSSEEEGNVVDDKKKYEQLYAMESTCPHLGADMSHAEIEECETSIVAVCPWHRYDFDLRTGIGSMGLRACTYTVDVRPDPLDGVDVVWVEAPEGAKDWQLVELQPVSEEFADPPPPQKIPDPSPRPTLSSLADEPVVPVENAPTTLMQWAVLILNTSNPTLKVDRTKHAVHLFRTGKLASIGHKSPNAPTPPDVPPRDEAYVRNTVSDPRQLGKRKKAAVMLHALANIEQWASWDIMARYGPSHPDLPPAFFADFSKMALDESKHFTLLTARLAATSPSTPYGTMPVHASLWESATLTSTSLRARLAIIHLVHEARGLDVNPGTIEKFRRSGDAESVAALEVIHADEVTHVTSGHRWFTWLCERDGVDPVAAFREEVRKNWTGDLKGPFNVEDRERAGMTREFYEDLKGEDVQVSGRNGMVVYTVAYTQRIAMGHV</sequence>
<dbReference type="InterPro" id="IPR007402">
    <property type="entry name" value="DUF455"/>
</dbReference>
<keyword evidence="2" id="KW-0479">Metal-binding</keyword>
<dbReference type="CDD" id="cd00657">
    <property type="entry name" value="Ferritin_like"/>
    <property type="match status" value="1"/>
</dbReference>
<organism evidence="7">
    <name type="scientific">Athelia psychrophila</name>
    <dbReference type="NCBI Taxonomy" id="1759441"/>
    <lineage>
        <taxon>Eukaryota</taxon>
        <taxon>Fungi</taxon>
        <taxon>Dikarya</taxon>
        <taxon>Basidiomycota</taxon>
        <taxon>Agaricomycotina</taxon>
        <taxon>Agaricomycetes</taxon>
        <taxon>Agaricomycetidae</taxon>
        <taxon>Atheliales</taxon>
        <taxon>Atheliaceae</taxon>
        <taxon>Athelia</taxon>
    </lineage>
</organism>
<dbReference type="PROSITE" id="PS51296">
    <property type="entry name" value="RIESKE"/>
    <property type="match status" value="1"/>
</dbReference>
<protein>
    <submittedName>
        <fullName evidence="7">DUF455-domain-containing protein</fullName>
    </submittedName>
</protein>
<dbReference type="PANTHER" id="PTHR42782">
    <property type="entry name" value="SI:CH73-314G15.3"/>
    <property type="match status" value="1"/>
</dbReference>
<dbReference type="PANTHER" id="PTHR42782:SF2">
    <property type="entry name" value="3-OXOACYL-[ACYL-CARRIER-PROTEIN] SYNTHASE-LIKE PROTEIN"/>
    <property type="match status" value="1"/>
</dbReference>
<evidence type="ECO:0000256" key="2">
    <source>
        <dbReference type="ARBA" id="ARBA00022723"/>
    </source>
</evidence>
<accession>A0A166MGF7</accession>
<keyword evidence="3" id="KW-0408">Iron</keyword>
<dbReference type="InterPro" id="IPR036922">
    <property type="entry name" value="Rieske_2Fe-2S_sf"/>
</dbReference>
<name>A0A166MGF7_9AGAM</name>
<dbReference type="GO" id="GO:0046872">
    <property type="term" value="F:metal ion binding"/>
    <property type="evidence" value="ECO:0007669"/>
    <property type="project" value="UniProtKB-KW"/>
</dbReference>
<dbReference type="GO" id="GO:0051537">
    <property type="term" value="F:2 iron, 2 sulfur cluster binding"/>
    <property type="evidence" value="ECO:0007669"/>
    <property type="project" value="UniProtKB-KW"/>
</dbReference>
<evidence type="ECO:0000256" key="4">
    <source>
        <dbReference type="ARBA" id="ARBA00023014"/>
    </source>
</evidence>
<evidence type="ECO:0000313" key="7">
    <source>
        <dbReference type="EMBL" id="KZP23978.1"/>
    </source>
</evidence>
<feature type="compositionally biased region" description="Pro residues" evidence="5">
    <location>
        <begin position="230"/>
        <end position="243"/>
    </location>
</feature>